<dbReference type="EMBL" id="NQVE01000194">
    <property type="protein sequence ID" value="RAL40646.1"/>
    <property type="molecule type" value="Genomic_DNA"/>
</dbReference>
<gene>
    <name evidence="2" type="ORF">DM860_006716</name>
</gene>
<organism evidence="2 3">
    <name type="scientific">Cuscuta australis</name>
    <dbReference type="NCBI Taxonomy" id="267555"/>
    <lineage>
        <taxon>Eukaryota</taxon>
        <taxon>Viridiplantae</taxon>
        <taxon>Streptophyta</taxon>
        <taxon>Embryophyta</taxon>
        <taxon>Tracheophyta</taxon>
        <taxon>Spermatophyta</taxon>
        <taxon>Magnoliopsida</taxon>
        <taxon>eudicotyledons</taxon>
        <taxon>Gunneridae</taxon>
        <taxon>Pentapetalae</taxon>
        <taxon>asterids</taxon>
        <taxon>lamiids</taxon>
        <taxon>Solanales</taxon>
        <taxon>Convolvulaceae</taxon>
        <taxon>Cuscuteae</taxon>
        <taxon>Cuscuta</taxon>
        <taxon>Cuscuta subgen. Grammica</taxon>
        <taxon>Cuscuta sect. Cleistogrammica</taxon>
    </lineage>
</organism>
<name>A0A328D521_9ASTE</name>
<dbReference type="Proteomes" id="UP000249390">
    <property type="component" value="Unassembled WGS sequence"/>
</dbReference>
<sequence>MLLAIEGGGFFSSSASGYSNCISLFLLSQKSEEKPDRVTPWSQYQLVSHETDTHLELASKKNRRPFPGCTSFVCFGRAAAGLDNSPSHLKVGPSQNHESTPAGPGPDSEKGEDIHSVEGTNTSTKLARKSSLKKPRNRTSVSGDSDNDCETVSEESNDAPDNHIERRVHWTDTHGGELFEIREFEPSDDESDDEYTSRSEKACSCKIM</sequence>
<dbReference type="AlphaFoldDB" id="A0A328D521"/>
<evidence type="ECO:0000313" key="2">
    <source>
        <dbReference type="EMBL" id="RAL40646.1"/>
    </source>
</evidence>
<feature type="compositionally biased region" description="Acidic residues" evidence="1">
    <location>
        <begin position="145"/>
        <end position="158"/>
    </location>
</feature>
<feature type="compositionally biased region" description="Basic and acidic residues" evidence="1">
    <location>
        <begin position="195"/>
        <end position="208"/>
    </location>
</feature>
<feature type="compositionally biased region" description="Basic and acidic residues" evidence="1">
    <location>
        <begin position="107"/>
        <end position="116"/>
    </location>
</feature>
<keyword evidence="3" id="KW-1185">Reference proteome</keyword>
<reference evidence="2 3" key="1">
    <citation type="submission" date="2018-06" db="EMBL/GenBank/DDBJ databases">
        <title>The Genome of Cuscuta australis (Dodder) Provides Insight into the Evolution of Plant Parasitism.</title>
        <authorList>
            <person name="Liu H."/>
        </authorList>
    </citation>
    <scope>NUCLEOTIDE SEQUENCE [LARGE SCALE GENOMIC DNA]</scope>
    <source>
        <strain evidence="3">cv. Yunnan</strain>
        <tissue evidence="2">Vines</tissue>
    </source>
</reference>
<feature type="compositionally biased region" description="Basic and acidic residues" evidence="1">
    <location>
        <begin position="160"/>
        <end position="185"/>
    </location>
</feature>
<dbReference type="PANTHER" id="PTHR33401:SF3">
    <property type="entry name" value="LOW AFFINITY POTASSIUM TRANSPORT SYSTEM PROTEIN"/>
    <property type="match status" value="1"/>
</dbReference>
<feature type="compositionally biased region" description="Basic residues" evidence="1">
    <location>
        <begin position="126"/>
        <end position="137"/>
    </location>
</feature>
<proteinExistence type="predicted"/>
<evidence type="ECO:0000256" key="1">
    <source>
        <dbReference type="SAM" id="MobiDB-lite"/>
    </source>
</evidence>
<protein>
    <submittedName>
        <fullName evidence="2">Uncharacterized protein</fullName>
    </submittedName>
</protein>
<accession>A0A328D521</accession>
<comment type="caution">
    <text evidence="2">The sequence shown here is derived from an EMBL/GenBank/DDBJ whole genome shotgun (WGS) entry which is preliminary data.</text>
</comment>
<feature type="region of interest" description="Disordered" evidence="1">
    <location>
        <begin position="85"/>
        <end position="208"/>
    </location>
</feature>
<evidence type="ECO:0000313" key="3">
    <source>
        <dbReference type="Proteomes" id="UP000249390"/>
    </source>
</evidence>
<dbReference type="PANTHER" id="PTHR33401">
    <property type="entry name" value="LIGHT-HARVESTING COMPLEX-LIKE PROTEIN OHP2, CHLOROPLASTIC"/>
    <property type="match status" value="1"/>
</dbReference>